<reference evidence="2 4" key="2">
    <citation type="submission" date="2019-03" db="EMBL/GenBank/DDBJ databases">
        <title>Genomic Encyclopedia of Type Strains, Phase IV (KMG-IV): sequencing the most valuable type-strain genomes for metagenomic binning, comparative biology and taxonomic classification.</title>
        <authorList>
            <person name="Goeker M."/>
        </authorList>
    </citation>
    <scope>NUCLEOTIDE SEQUENCE [LARGE SCALE GENOMIC DNA]</scope>
    <source>
        <strain evidence="2 4">DSM 101483</strain>
    </source>
</reference>
<dbReference type="KEGG" id="dej:AWY79_02830"/>
<protein>
    <submittedName>
        <fullName evidence="2">Uncharacterized protein</fullName>
    </submittedName>
</protein>
<proteinExistence type="predicted"/>
<sequence length="141" mass="15846">MSDHITELFDKDGNLIGALLTAPAWTAVRDQVMNCLGIRDTPAEAEKPEPLADWETLQQYWDFPYPVDTDVACEHCGNSTEDWAADDPRKFRLTSANLAGLVSFKCMSCRAKVVKKHFKDKISTECTPFIEAKNASKEGRY</sequence>
<evidence type="ECO:0000313" key="1">
    <source>
        <dbReference type="EMBL" id="AMK10125.1"/>
    </source>
</evidence>
<gene>
    <name evidence="1" type="ORF">AWY79_02830</name>
    <name evidence="2" type="ORF">EDC59_10722</name>
</gene>
<name>A0A126QL45_9BACT</name>
<keyword evidence="3" id="KW-1185">Reference proteome</keyword>
<dbReference type="EMBL" id="SOBK01000007">
    <property type="protein sequence ID" value="TDT87827.1"/>
    <property type="molecule type" value="Genomic_DNA"/>
</dbReference>
<dbReference type="AlphaFoldDB" id="A0A126QL45"/>
<dbReference type="OrthoDB" id="5471202at2"/>
<dbReference type="Proteomes" id="UP000295506">
    <property type="component" value="Unassembled WGS sequence"/>
</dbReference>
<evidence type="ECO:0000313" key="4">
    <source>
        <dbReference type="Proteomes" id="UP000295506"/>
    </source>
</evidence>
<accession>A0A126QL45</accession>
<evidence type="ECO:0000313" key="3">
    <source>
        <dbReference type="Proteomes" id="UP000055611"/>
    </source>
</evidence>
<dbReference type="RefSeq" id="WP_066799985.1">
    <property type="nucleotide sequence ID" value="NZ_CP014206.1"/>
</dbReference>
<evidence type="ECO:0000313" key="2">
    <source>
        <dbReference type="EMBL" id="TDT87827.1"/>
    </source>
</evidence>
<reference evidence="1 3" key="1">
    <citation type="journal article" date="2016" name="Front. Microbiol.">
        <title>Genome Sequence of the Piezophilic, Mesophilic Sulfate-Reducing Bacterium Desulfovibrio indicus J2T.</title>
        <authorList>
            <person name="Cao J."/>
            <person name="Maignien L."/>
            <person name="Shao Z."/>
            <person name="Alain K."/>
            <person name="Jebbar M."/>
        </authorList>
    </citation>
    <scope>NUCLEOTIDE SEQUENCE [LARGE SCALE GENOMIC DNA]</scope>
    <source>
        <strain evidence="1 3">J2</strain>
    </source>
</reference>
<organism evidence="2 4">
    <name type="scientific">Pseudodesulfovibrio indicus</name>
    <dbReference type="NCBI Taxonomy" id="1716143"/>
    <lineage>
        <taxon>Bacteria</taxon>
        <taxon>Pseudomonadati</taxon>
        <taxon>Thermodesulfobacteriota</taxon>
        <taxon>Desulfovibrionia</taxon>
        <taxon>Desulfovibrionales</taxon>
        <taxon>Desulfovibrionaceae</taxon>
    </lineage>
</organism>
<dbReference type="Proteomes" id="UP000055611">
    <property type="component" value="Chromosome"/>
</dbReference>
<dbReference type="EMBL" id="CP014206">
    <property type="protein sequence ID" value="AMK10125.1"/>
    <property type="molecule type" value="Genomic_DNA"/>
</dbReference>